<dbReference type="AlphaFoldDB" id="A0A1E7YST4"/>
<protein>
    <recommendedName>
        <fullName evidence="6">TonB C-terminal domain-containing protein</fullName>
    </recommendedName>
</protein>
<evidence type="ECO:0000313" key="5">
    <source>
        <dbReference type="Proteomes" id="UP000175707"/>
    </source>
</evidence>
<name>A0A1E7YST4_9PROT</name>
<sequence>MKNIMLSLLPALFLSVCAAEALGANANVDETPAVTAYATKVSKILAPLTQNEEEVVERQVIRVLGHPLPAKTGLCMAKIDVRPNGSVAHFTIMQCHGDVLGSALSQAIELASLPPTPFHHQVSIFVGVDCGDTMRPIS</sequence>
<evidence type="ECO:0000313" key="3">
    <source>
        <dbReference type="EMBL" id="OFC49429.1"/>
    </source>
</evidence>
<gene>
    <name evidence="2" type="ORF">BAE27_04405</name>
    <name evidence="3" type="ORF">BAE30_13165</name>
</gene>
<evidence type="ECO:0000313" key="4">
    <source>
        <dbReference type="Proteomes" id="UP000175616"/>
    </source>
</evidence>
<comment type="caution">
    <text evidence="3">The sequence shown here is derived from an EMBL/GenBank/DDBJ whole genome shotgun (WGS) entry which is preliminary data.</text>
</comment>
<accession>A0A1E7YST4</accession>
<dbReference type="SUPFAM" id="SSF74653">
    <property type="entry name" value="TolA/TonB C-terminal domain"/>
    <property type="match status" value="1"/>
</dbReference>
<dbReference type="EMBL" id="LZYH01000866">
    <property type="protein sequence ID" value="OFC49429.1"/>
    <property type="molecule type" value="Genomic_DNA"/>
</dbReference>
<organism evidence="3 5">
    <name type="scientific">Acidithiobacillus caldus</name>
    <dbReference type="NCBI Taxonomy" id="33059"/>
    <lineage>
        <taxon>Bacteria</taxon>
        <taxon>Pseudomonadati</taxon>
        <taxon>Pseudomonadota</taxon>
        <taxon>Acidithiobacillia</taxon>
        <taxon>Acidithiobacillales</taxon>
        <taxon>Acidithiobacillaceae</taxon>
        <taxon>Acidithiobacillus</taxon>
    </lineage>
</organism>
<feature type="signal peptide" evidence="1">
    <location>
        <begin position="1"/>
        <end position="18"/>
    </location>
</feature>
<proteinExistence type="predicted"/>
<dbReference type="EMBL" id="LZYE01000094">
    <property type="protein sequence ID" value="OFC37118.1"/>
    <property type="molecule type" value="Genomic_DNA"/>
</dbReference>
<dbReference type="Proteomes" id="UP000175616">
    <property type="component" value="Unassembled WGS sequence"/>
</dbReference>
<keyword evidence="1" id="KW-0732">Signal</keyword>
<evidence type="ECO:0008006" key="6">
    <source>
        <dbReference type="Google" id="ProtNLM"/>
    </source>
</evidence>
<evidence type="ECO:0000313" key="2">
    <source>
        <dbReference type="EMBL" id="OFC37118.1"/>
    </source>
</evidence>
<evidence type="ECO:0000256" key="1">
    <source>
        <dbReference type="SAM" id="SignalP"/>
    </source>
</evidence>
<dbReference type="RefSeq" id="WP_070114637.1">
    <property type="nucleotide sequence ID" value="NZ_CP133598.1"/>
</dbReference>
<dbReference type="Proteomes" id="UP000175707">
    <property type="component" value="Unassembled WGS sequence"/>
</dbReference>
<feature type="chain" id="PRO_5010469820" description="TonB C-terminal domain-containing protein" evidence="1">
    <location>
        <begin position="19"/>
        <end position="138"/>
    </location>
</feature>
<reference evidence="4 5" key="1">
    <citation type="submission" date="2016-06" db="EMBL/GenBank/DDBJ databases">
        <title>Gene turnover analysis identifies the evolutionary adaptation of the extremophile Acidithiobacillus caldus.</title>
        <authorList>
            <person name="Zhang X."/>
        </authorList>
    </citation>
    <scope>NUCLEOTIDE SEQUENCE [LARGE SCALE GENOMIC DNA]</scope>
    <source>
        <strain evidence="2 4">DX</strain>
        <strain evidence="3 5">S1</strain>
    </source>
</reference>